<evidence type="ECO:0000313" key="7">
    <source>
        <dbReference type="Proteomes" id="UP000192223"/>
    </source>
</evidence>
<feature type="compositionally biased region" description="Polar residues" evidence="6">
    <location>
        <begin position="480"/>
        <end position="503"/>
    </location>
</feature>
<proteinExistence type="predicted"/>
<feature type="compositionally biased region" description="Polar residues" evidence="6">
    <location>
        <begin position="160"/>
        <end position="188"/>
    </location>
</feature>
<feature type="compositionally biased region" description="Polar residues" evidence="6">
    <location>
        <begin position="308"/>
        <end position="317"/>
    </location>
</feature>
<dbReference type="GeneID" id="108733702"/>
<feature type="compositionally biased region" description="Basic residues" evidence="6">
    <location>
        <begin position="70"/>
        <end position="82"/>
    </location>
</feature>
<dbReference type="GO" id="GO:0015630">
    <property type="term" value="C:microtubule cytoskeleton"/>
    <property type="evidence" value="ECO:0007669"/>
    <property type="project" value="TreeGrafter"/>
</dbReference>
<organism evidence="7 8">
    <name type="scientific">Agrilus planipennis</name>
    <name type="common">Emerald ash borer</name>
    <name type="synonym">Agrilus marcopoli</name>
    <dbReference type="NCBI Taxonomy" id="224129"/>
    <lineage>
        <taxon>Eukaryota</taxon>
        <taxon>Metazoa</taxon>
        <taxon>Ecdysozoa</taxon>
        <taxon>Arthropoda</taxon>
        <taxon>Hexapoda</taxon>
        <taxon>Insecta</taxon>
        <taxon>Pterygota</taxon>
        <taxon>Neoptera</taxon>
        <taxon>Endopterygota</taxon>
        <taxon>Coleoptera</taxon>
        <taxon>Polyphaga</taxon>
        <taxon>Elateriformia</taxon>
        <taxon>Buprestoidea</taxon>
        <taxon>Buprestidae</taxon>
        <taxon>Agrilinae</taxon>
        <taxon>Agrilus</taxon>
    </lineage>
</organism>
<feature type="compositionally biased region" description="Basic and acidic residues" evidence="6">
    <location>
        <begin position="1"/>
        <end position="14"/>
    </location>
</feature>
<dbReference type="InterPro" id="IPR051437">
    <property type="entry name" value="TTLL_monoglycylase"/>
</dbReference>
<dbReference type="SUPFAM" id="SSF56059">
    <property type="entry name" value="Glutathione synthetase ATP-binding domain-like"/>
    <property type="match status" value="1"/>
</dbReference>
<evidence type="ECO:0000256" key="6">
    <source>
        <dbReference type="SAM" id="MobiDB-lite"/>
    </source>
</evidence>
<feature type="region of interest" description="Disordered" evidence="6">
    <location>
        <begin position="435"/>
        <end position="551"/>
    </location>
</feature>
<keyword evidence="2" id="KW-0963">Cytoplasm</keyword>
<dbReference type="STRING" id="224129.A0A1W4W909"/>
<evidence type="ECO:0000256" key="1">
    <source>
        <dbReference type="ARBA" id="ARBA00004496"/>
    </source>
</evidence>
<evidence type="ECO:0000313" key="8">
    <source>
        <dbReference type="RefSeq" id="XP_018320481.1"/>
    </source>
</evidence>
<keyword evidence="4" id="KW-0547">Nucleotide-binding</keyword>
<comment type="subcellular location">
    <subcellularLocation>
        <location evidence="1">Cytoplasm</location>
    </subcellularLocation>
</comment>
<reference evidence="8" key="1">
    <citation type="submission" date="2025-08" db="UniProtKB">
        <authorList>
            <consortium name="RefSeq"/>
        </authorList>
    </citation>
    <scope>IDENTIFICATION</scope>
    <source>
        <tissue evidence="8">Entire body</tissue>
    </source>
</reference>
<dbReference type="GO" id="GO:0005524">
    <property type="term" value="F:ATP binding"/>
    <property type="evidence" value="ECO:0007669"/>
    <property type="project" value="UniProtKB-KW"/>
</dbReference>
<accession>A0A1W4W909</accession>
<dbReference type="OrthoDB" id="202825at2759"/>
<dbReference type="GO" id="GO:0060271">
    <property type="term" value="P:cilium assembly"/>
    <property type="evidence" value="ECO:0007669"/>
    <property type="project" value="TreeGrafter"/>
</dbReference>
<dbReference type="Gene3D" id="3.30.470.20">
    <property type="entry name" value="ATP-grasp fold, B domain"/>
    <property type="match status" value="1"/>
</dbReference>
<evidence type="ECO:0000256" key="4">
    <source>
        <dbReference type="ARBA" id="ARBA00022741"/>
    </source>
</evidence>
<dbReference type="Pfam" id="PF03133">
    <property type="entry name" value="TTL"/>
    <property type="match status" value="1"/>
</dbReference>
<feature type="compositionally biased region" description="Basic and acidic residues" evidence="6">
    <location>
        <begin position="447"/>
        <end position="479"/>
    </location>
</feature>
<feature type="compositionally biased region" description="Low complexity" evidence="6">
    <location>
        <begin position="127"/>
        <end position="136"/>
    </location>
</feature>
<dbReference type="Proteomes" id="UP000192223">
    <property type="component" value="Unplaced"/>
</dbReference>
<dbReference type="PROSITE" id="PS51221">
    <property type="entry name" value="TTL"/>
    <property type="match status" value="1"/>
</dbReference>
<name>A0A1W4W909_AGRPL</name>
<feature type="region of interest" description="Disordered" evidence="6">
    <location>
        <begin position="60"/>
        <end position="115"/>
    </location>
</feature>
<dbReference type="InParanoid" id="A0A1W4W909"/>
<keyword evidence="5" id="KW-0067">ATP-binding</keyword>
<feature type="compositionally biased region" description="Polar residues" evidence="6">
    <location>
        <begin position="511"/>
        <end position="524"/>
    </location>
</feature>
<feature type="compositionally biased region" description="Basic and acidic residues" evidence="6">
    <location>
        <begin position="138"/>
        <end position="154"/>
    </location>
</feature>
<evidence type="ECO:0000256" key="5">
    <source>
        <dbReference type="ARBA" id="ARBA00022840"/>
    </source>
</evidence>
<gene>
    <name evidence="8" type="primary">LOC108733702</name>
</gene>
<sequence length="1320" mass="151423">MVDKYNTVKRENNTKKQGNFSFPKIGGELFKIVKSIKANVDDFCEIKDEAKKIPSPHCSLIIHSSENGKGNKKNKNKNKSNRSIRSGSGNKSGKDTDKNNKIKKSSSAKKDKSLHTTLQLFKNTLLSSNNYSNDDNNNNEKELLQKSRTVERLRARSVSPKLQTTSRKLTPIRQRTPSPQTQHSLNKNTMKRSESPNNNNKLRKNETQAVKPKNKLQLFSLSKKGANDPKKNKGQKGQLHLNECPRSPPQFTPITGIEIRKKESIKNVPMTKTSKSLSVYKSLCTCSNSDESLQSCKSEWLSDEPTKTKNIFNSQNDSTKKKPQVTVKPKLSNPLKKRTTSKIIMTELKEHKDKGVEVNESEITATEEEIRIVNFSNNKNDKIKDKLHKNKNAKNGKDNNNVSKVKICKDKQETENIKKKLCPTEGDEEKIKIVQKSNKTSRSKIANVDDIKPPREIGKSIKEPKKSTNEATKSIKELTKSINEPTKSINEPTKSVNEPTKSVNEPRKSINESTISANGPETSANESPSNEPTESSNEPKKPAKSAITSNKNCDRRALQVLKFDKRPVFGLEANRSKNGLATKRTKSVYHNMCTVSKPLLNQNDVLAKPHTAMPEELRKIKAEVDKAVAQKKIFSVGGNFYSIRKALIKRGWVEKMKISFRSSGLVRKLFTASMAELLDLLKDKEQGWLAKRIIITRMLANHPVDLFWDYSNNIFKNSSQGNNRFPFVNRLRTGFGYSSKSGLCDTVKRAYWYQIPGVSCLNHPRTYNFAHSGDPHDFLDDYKRTAAMSVLKWIVERSTDKVIKLISNNGKIPLTMFDFALVECKRYIKISKHKDIDMRFSEASDFEWHEFFEHFYALIHLGEHFKSNNIETVESMVLKSKIILAKVKKYFPYLEMDNTMNVWILKPCNGCRGIGIHLCRTLEYILTIVKNNPQRKYVIQKYIERPLLIHHTKFDIRQWFLISNTNPLTLWIYNECYVRLSSQTFNIRKLHESIHLTNNSIQTRYRNSNRDPALPKCNMWNLNQFKKYLELIGHPNVFDEIIFPGMKQNITCAILANQNRIYRRKNTFELYGSDFMITEDFKPWLLEINCRPALYGSTSVTARLCPKVLEDTIKLMVDYERNKEPNSSNFELLYKEQIERLPRVDPDSFVFHVRSLTEDFFVKPEHLYLTLTWEETEDDANDTDLTILSLKSEMKKTFGRLLGLIKTEKEKRTGLSSDSLINNRISRGVQSQTNTLEGALKDVTVIMNLDHVELPYSTNNIHKCQLAGGMHLGQHQIFEEEIDEDDDEPSHLEEISSSSDTKELAKSMISGFVHQLEKLE</sequence>
<feature type="region of interest" description="Disordered" evidence="6">
    <location>
        <begin position="127"/>
        <end position="253"/>
    </location>
</feature>
<dbReference type="PANTHER" id="PTHR45870:SF2">
    <property type="entry name" value="TUBULIN MONOGLYCYLASE TTLL3"/>
    <property type="match status" value="1"/>
</dbReference>
<feature type="region of interest" description="Disordered" evidence="6">
    <location>
        <begin position="1"/>
        <end position="20"/>
    </location>
</feature>
<feature type="compositionally biased region" description="Polar residues" evidence="6">
    <location>
        <begin position="435"/>
        <end position="444"/>
    </location>
</feature>
<evidence type="ECO:0000256" key="2">
    <source>
        <dbReference type="ARBA" id="ARBA00022490"/>
    </source>
</evidence>
<feature type="compositionally biased region" description="Low complexity" evidence="6">
    <location>
        <begin position="525"/>
        <end position="536"/>
    </location>
</feature>
<dbReference type="GO" id="GO:0070736">
    <property type="term" value="F:protein-glycine ligase activity, initiating"/>
    <property type="evidence" value="ECO:0007669"/>
    <property type="project" value="TreeGrafter"/>
</dbReference>
<dbReference type="PANTHER" id="PTHR45870">
    <property type="entry name" value="TUBULIN MONOGLYCYLASE TTLL3"/>
    <property type="match status" value="1"/>
</dbReference>
<dbReference type="GO" id="GO:0003341">
    <property type="term" value="P:cilium movement"/>
    <property type="evidence" value="ECO:0007669"/>
    <property type="project" value="TreeGrafter"/>
</dbReference>
<keyword evidence="7" id="KW-1185">Reference proteome</keyword>
<feature type="region of interest" description="Disordered" evidence="6">
    <location>
        <begin position="1282"/>
        <end position="1303"/>
    </location>
</feature>
<dbReference type="KEGG" id="apln:108733702"/>
<keyword evidence="3" id="KW-0436">Ligase</keyword>
<feature type="compositionally biased region" description="Basic and acidic residues" evidence="6">
    <location>
        <begin position="1289"/>
        <end position="1303"/>
    </location>
</feature>
<dbReference type="InterPro" id="IPR004344">
    <property type="entry name" value="TTL/TTLL_fam"/>
</dbReference>
<protein>
    <submittedName>
        <fullName evidence="8">Tubulin glycylase 3D-like</fullName>
    </submittedName>
</protein>
<evidence type="ECO:0000256" key="3">
    <source>
        <dbReference type="ARBA" id="ARBA00022598"/>
    </source>
</evidence>
<feature type="region of interest" description="Disordered" evidence="6">
    <location>
        <begin position="307"/>
        <end position="326"/>
    </location>
</feature>
<dbReference type="GO" id="GO:0005930">
    <property type="term" value="C:axoneme"/>
    <property type="evidence" value="ECO:0007669"/>
    <property type="project" value="TreeGrafter"/>
</dbReference>
<dbReference type="RefSeq" id="XP_018320481.1">
    <property type="nucleotide sequence ID" value="XM_018464979.1"/>
</dbReference>